<evidence type="ECO:0000256" key="1">
    <source>
        <dbReference type="SAM" id="MobiDB-lite"/>
    </source>
</evidence>
<feature type="compositionally biased region" description="Basic and acidic residues" evidence="1">
    <location>
        <begin position="120"/>
        <end position="133"/>
    </location>
</feature>
<dbReference type="EMBL" id="JARBHB010000013">
    <property type="protein sequence ID" value="KAJ8869751.1"/>
    <property type="molecule type" value="Genomic_DNA"/>
</dbReference>
<dbReference type="Proteomes" id="UP001159363">
    <property type="component" value="Chromosome 12"/>
</dbReference>
<evidence type="ECO:0000313" key="2">
    <source>
        <dbReference type="EMBL" id="KAJ8869751.1"/>
    </source>
</evidence>
<keyword evidence="3" id="KW-1185">Reference proteome</keyword>
<comment type="caution">
    <text evidence="2">The sequence shown here is derived from an EMBL/GenBank/DDBJ whole genome shotgun (WGS) entry which is preliminary data.</text>
</comment>
<name>A0ABQ9GBH2_9NEOP</name>
<feature type="region of interest" description="Disordered" evidence="1">
    <location>
        <begin position="193"/>
        <end position="223"/>
    </location>
</feature>
<feature type="compositionally biased region" description="Basic and acidic residues" evidence="1">
    <location>
        <begin position="103"/>
        <end position="112"/>
    </location>
</feature>
<organism evidence="2 3">
    <name type="scientific">Dryococelus australis</name>
    <dbReference type="NCBI Taxonomy" id="614101"/>
    <lineage>
        <taxon>Eukaryota</taxon>
        <taxon>Metazoa</taxon>
        <taxon>Ecdysozoa</taxon>
        <taxon>Arthropoda</taxon>
        <taxon>Hexapoda</taxon>
        <taxon>Insecta</taxon>
        <taxon>Pterygota</taxon>
        <taxon>Neoptera</taxon>
        <taxon>Polyneoptera</taxon>
        <taxon>Phasmatodea</taxon>
        <taxon>Verophasmatodea</taxon>
        <taxon>Anareolatae</taxon>
        <taxon>Phasmatidae</taxon>
        <taxon>Eurycanthinae</taxon>
        <taxon>Dryococelus</taxon>
    </lineage>
</organism>
<sequence>MRKSGSNPAEIKPDSPWWEASRLTAQPSQPSYNALKHHCTREYIRVQKSNSNNHQKNGVACTRNATTPFASQRLVEKVALNIVVLRTDDGETRRVWSSTGMRRQRETGDTRENPPGSGIVRHDSQRAKIRERPPPGMELSSPRWEASSLTTTPPLPLTDRVRNGDAVNTCAAENQRAIKLAVRAASLRFMRAGNGVGSRDAPQSTNDATPRRANAQLVGDHVS</sequence>
<reference evidence="2 3" key="1">
    <citation type="submission" date="2023-02" db="EMBL/GenBank/DDBJ databases">
        <title>LHISI_Scaffold_Assembly.</title>
        <authorList>
            <person name="Stuart O.P."/>
            <person name="Cleave R."/>
            <person name="Magrath M.J.L."/>
            <person name="Mikheyev A.S."/>
        </authorList>
    </citation>
    <scope>NUCLEOTIDE SEQUENCE [LARGE SCALE GENOMIC DNA]</scope>
    <source>
        <strain evidence="2">Daus_M_001</strain>
        <tissue evidence="2">Leg muscle</tissue>
    </source>
</reference>
<protein>
    <submittedName>
        <fullName evidence="2">Uncharacterized protein</fullName>
    </submittedName>
</protein>
<evidence type="ECO:0000313" key="3">
    <source>
        <dbReference type="Proteomes" id="UP001159363"/>
    </source>
</evidence>
<gene>
    <name evidence="2" type="ORF">PR048_028759</name>
</gene>
<feature type="region of interest" description="Disordered" evidence="1">
    <location>
        <begin position="95"/>
        <end position="161"/>
    </location>
</feature>
<proteinExistence type="predicted"/>
<accession>A0ABQ9GBH2</accession>